<organism evidence="2 3">
    <name type="scientific">Spodoptera littoralis</name>
    <name type="common">Egyptian cotton leafworm</name>
    <dbReference type="NCBI Taxonomy" id="7109"/>
    <lineage>
        <taxon>Eukaryota</taxon>
        <taxon>Metazoa</taxon>
        <taxon>Ecdysozoa</taxon>
        <taxon>Arthropoda</taxon>
        <taxon>Hexapoda</taxon>
        <taxon>Insecta</taxon>
        <taxon>Pterygota</taxon>
        <taxon>Neoptera</taxon>
        <taxon>Endopterygota</taxon>
        <taxon>Lepidoptera</taxon>
        <taxon>Glossata</taxon>
        <taxon>Ditrysia</taxon>
        <taxon>Noctuoidea</taxon>
        <taxon>Noctuidae</taxon>
        <taxon>Amphipyrinae</taxon>
        <taxon>Spodoptera</taxon>
    </lineage>
</organism>
<feature type="compositionally biased region" description="Low complexity" evidence="1">
    <location>
        <begin position="11"/>
        <end position="22"/>
    </location>
</feature>
<evidence type="ECO:0000313" key="2">
    <source>
        <dbReference type="EMBL" id="CAH1647897.1"/>
    </source>
</evidence>
<name>A0A9P0IHY6_SPOLI</name>
<proteinExistence type="predicted"/>
<dbReference type="EMBL" id="LR824562">
    <property type="protein sequence ID" value="CAH1647897.1"/>
    <property type="molecule type" value="Genomic_DNA"/>
</dbReference>
<keyword evidence="3" id="KW-1185">Reference proteome</keyword>
<evidence type="ECO:0000256" key="1">
    <source>
        <dbReference type="SAM" id="MobiDB-lite"/>
    </source>
</evidence>
<dbReference type="Proteomes" id="UP001153321">
    <property type="component" value="Chromosome Z"/>
</dbReference>
<gene>
    <name evidence="2" type="ORF">SPLIT_LOCUS13242</name>
</gene>
<feature type="region of interest" description="Disordered" evidence="1">
    <location>
        <begin position="1"/>
        <end position="22"/>
    </location>
</feature>
<evidence type="ECO:0000313" key="3">
    <source>
        <dbReference type="Proteomes" id="UP001153321"/>
    </source>
</evidence>
<dbReference type="AlphaFoldDB" id="A0A9P0IHY6"/>
<protein>
    <submittedName>
        <fullName evidence="2">Uncharacterized protein</fullName>
    </submittedName>
</protein>
<sequence>MSIPIDHCNPSTSSIPTTTTSRSNLMPEIHYAAAEANARQHPAYQQYGYAQPPPHQNLMQNLQVQHRLPPASNATMYGALPPNYYPAQHPLRPTPVYPGYPPYHMMYPTTYPQETYRGSGPSLIPPLEDHQLSQFHQPTADYSEQELQHQRYENLRAGFSETSEQTTALDLSARHREVTLGK</sequence>
<reference evidence="2" key="1">
    <citation type="submission" date="2022-02" db="EMBL/GenBank/DDBJ databases">
        <authorList>
            <person name="King R."/>
        </authorList>
    </citation>
    <scope>NUCLEOTIDE SEQUENCE</scope>
</reference>
<accession>A0A9P0IHY6</accession>